<gene>
    <name evidence="1" type="ORF">PoB_004324800</name>
</gene>
<proteinExistence type="predicted"/>
<sequence>MDDTTILRFKTNETRRMLAQLDNLMSWCRTTFTLKKSRSLSVGKEQASVGPQAIDKCGSEALEQASVGLQAIDKCGSEALEQASVGLQAIDKCRLQRNYKMQCLQITLILRLLWPSLLCDIITSTVESMEAKISKHFLEENS</sequence>
<dbReference type="EMBL" id="BLXT01004716">
    <property type="protein sequence ID" value="GFO16743.1"/>
    <property type="molecule type" value="Genomic_DNA"/>
</dbReference>
<evidence type="ECO:0000313" key="1">
    <source>
        <dbReference type="EMBL" id="GFO16743.1"/>
    </source>
</evidence>
<comment type="caution">
    <text evidence="1">The sequence shown here is derived from an EMBL/GenBank/DDBJ whole genome shotgun (WGS) entry which is preliminary data.</text>
</comment>
<accession>A0AAV4BC64</accession>
<reference evidence="1 2" key="1">
    <citation type="journal article" date="2021" name="Elife">
        <title>Chloroplast acquisition without the gene transfer in kleptoplastic sea slugs, Plakobranchus ocellatus.</title>
        <authorList>
            <person name="Maeda T."/>
            <person name="Takahashi S."/>
            <person name="Yoshida T."/>
            <person name="Shimamura S."/>
            <person name="Takaki Y."/>
            <person name="Nagai Y."/>
            <person name="Toyoda A."/>
            <person name="Suzuki Y."/>
            <person name="Arimoto A."/>
            <person name="Ishii H."/>
            <person name="Satoh N."/>
            <person name="Nishiyama T."/>
            <person name="Hasebe M."/>
            <person name="Maruyama T."/>
            <person name="Minagawa J."/>
            <person name="Obokata J."/>
            <person name="Shigenobu S."/>
        </authorList>
    </citation>
    <scope>NUCLEOTIDE SEQUENCE [LARGE SCALE GENOMIC DNA]</scope>
</reference>
<name>A0AAV4BC64_9GAST</name>
<dbReference type="GO" id="GO:0003964">
    <property type="term" value="F:RNA-directed DNA polymerase activity"/>
    <property type="evidence" value="ECO:0007669"/>
    <property type="project" value="UniProtKB-KW"/>
</dbReference>
<dbReference type="Proteomes" id="UP000735302">
    <property type="component" value="Unassembled WGS sequence"/>
</dbReference>
<keyword evidence="2" id="KW-1185">Reference proteome</keyword>
<keyword evidence="1" id="KW-0808">Transferase</keyword>
<keyword evidence="1" id="KW-0548">Nucleotidyltransferase</keyword>
<dbReference type="AlphaFoldDB" id="A0AAV4BC64"/>
<organism evidence="1 2">
    <name type="scientific">Plakobranchus ocellatus</name>
    <dbReference type="NCBI Taxonomy" id="259542"/>
    <lineage>
        <taxon>Eukaryota</taxon>
        <taxon>Metazoa</taxon>
        <taxon>Spiralia</taxon>
        <taxon>Lophotrochozoa</taxon>
        <taxon>Mollusca</taxon>
        <taxon>Gastropoda</taxon>
        <taxon>Heterobranchia</taxon>
        <taxon>Euthyneura</taxon>
        <taxon>Panpulmonata</taxon>
        <taxon>Sacoglossa</taxon>
        <taxon>Placobranchoidea</taxon>
        <taxon>Plakobranchidae</taxon>
        <taxon>Plakobranchus</taxon>
    </lineage>
</organism>
<protein>
    <submittedName>
        <fullName evidence="1">Reverse transcriptase</fullName>
    </submittedName>
</protein>
<keyword evidence="1" id="KW-0695">RNA-directed DNA polymerase</keyword>
<evidence type="ECO:0000313" key="2">
    <source>
        <dbReference type="Proteomes" id="UP000735302"/>
    </source>
</evidence>